<dbReference type="GO" id="GO:0015031">
    <property type="term" value="P:protein transport"/>
    <property type="evidence" value="ECO:0007669"/>
    <property type="project" value="UniProtKB-KW"/>
</dbReference>
<dbReference type="KEGG" id="dee:HQN60_13670"/>
<evidence type="ECO:0000256" key="10">
    <source>
        <dbReference type="ARBA" id="ARBA00023136"/>
    </source>
</evidence>
<evidence type="ECO:0000313" key="13">
    <source>
        <dbReference type="Proteomes" id="UP000504844"/>
    </source>
</evidence>
<evidence type="ECO:0000256" key="8">
    <source>
        <dbReference type="ARBA" id="ARBA00022989"/>
    </source>
</evidence>
<protein>
    <recommendedName>
        <fullName evidence="3">Sec translocon accessory complex subunit YajC</fullName>
    </recommendedName>
</protein>
<dbReference type="SMART" id="SM01323">
    <property type="entry name" value="YajC"/>
    <property type="match status" value="1"/>
</dbReference>
<evidence type="ECO:0000256" key="6">
    <source>
        <dbReference type="ARBA" id="ARBA00022692"/>
    </source>
</evidence>
<keyword evidence="4" id="KW-0813">Transport</keyword>
<dbReference type="PANTHER" id="PTHR33909:SF1">
    <property type="entry name" value="SEC TRANSLOCON ACCESSORY COMPLEX SUBUNIT YAJC"/>
    <property type="match status" value="1"/>
</dbReference>
<dbReference type="PANTHER" id="PTHR33909">
    <property type="entry name" value="SEC TRANSLOCON ACCESSORY COMPLEX SUBUNIT YAJC"/>
    <property type="match status" value="1"/>
</dbReference>
<dbReference type="Proteomes" id="UP000504844">
    <property type="component" value="Chromosome"/>
</dbReference>
<dbReference type="PRINTS" id="PR01853">
    <property type="entry name" value="YAJCTRNLCASE"/>
</dbReference>
<gene>
    <name evidence="12" type="primary">yajC</name>
    <name evidence="12" type="ORF">HQN60_13670</name>
</gene>
<evidence type="ECO:0000256" key="5">
    <source>
        <dbReference type="ARBA" id="ARBA00022475"/>
    </source>
</evidence>
<dbReference type="EMBL" id="CP054143">
    <property type="protein sequence ID" value="QKJ67677.1"/>
    <property type="molecule type" value="Genomic_DNA"/>
</dbReference>
<organism evidence="12 13">
    <name type="scientific">Deefgea piscis</name>
    <dbReference type="NCBI Taxonomy" id="2739061"/>
    <lineage>
        <taxon>Bacteria</taxon>
        <taxon>Pseudomonadati</taxon>
        <taxon>Pseudomonadota</taxon>
        <taxon>Betaproteobacteria</taxon>
        <taxon>Neisseriales</taxon>
        <taxon>Chitinibacteraceae</taxon>
        <taxon>Deefgea</taxon>
    </lineage>
</organism>
<proteinExistence type="inferred from homology"/>
<accession>A0A8G1LZD9</accession>
<evidence type="ECO:0000256" key="11">
    <source>
        <dbReference type="SAM" id="Phobius"/>
    </source>
</evidence>
<dbReference type="InterPro" id="IPR003849">
    <property type="entry name" value="Preprotein_translocase_YajC"/>
</dbReference>
<dbReference type="GO" id="GO:0005886">
    <property type="term" value="C:plasma membrane"/>
    <property type="evidence" value="ECO:0007669"/>
    <property type="project" value="UniProtKB-SubCell"/>
</dbReference>
<name>A0A6M8T0Z1_9NEIS</name>
<reference evidence="12 13" key="1">
    <citation type="submission" date="2020-05" db="EMBL/GenBank/DDBJ databases">
        <title>Complete genome sequence of Deefgea sp. D17.</title>
        <authorList>
            <person name="Bae J.-W."/>
            <person name="Han J.E."/>
        </authorList>
    </citation>
    <scope>NUCLEOTIDE SEQUENCE [LARGE SCALE GENOMIC DNA]</scope>
    <source>
        <strain evidence="12 13">D17</strain>
    </source>
</reference>
<evidence type="ECO:0000256" key="9">
    <source>
        <dbReference type="ARBA" id="ARBA00023010"/>
    </source>
</evidence>
<evidence type="ECO:0000256" key="2">
    <source>
        <dbReference type="ARBA" id="ARBA00006742"/>
    </source>
</evidence>
<dbReference type="NCBIfam" id="TIGR00739">
    <property type="entry name" value="yajC"/>
    <property type="match status" value="1"/>
</dbReference>
<sequence>MLIAPAFANAAAPGAEASFMSFLPMIAIFAIFWFLMIRPQQKKAKELRAMLEALQKNDEVITTGGVVGKIVKLNDQFVTLELSDNVEILVQRAAIGQRLEKGTLKNNK</sequence>
<keyword evidence="8 11" id="KW-1133">Transmembrane helix</keyword>
<keyword evidence="6 11" id="KW-0812">Transmembrane</keyword>
<keyword evidence="5" id="KW-1003">Cell membrane</keyword>
<keyword evidence="9" id="KW-0811">Translocation</keyword>
<evidence type="ECO:0000313" key="12">
    <source>
        <dbReference type="EMBL" id="QKJ67677.1"/>
    </source>
</evidence>
<evidence type="ECO:0000256" key="3">
    <source>
        <dbReference type="ARBA" id="ARBA00014962"/>
    </source>
</evidence>
<dbReference type="AlphaFoldDB" id="A0A6M8T0Z1"/>
<keyword evidence="10 11" id="KW-0472">Membrane</keyword>
<comment type="subcellular location">
    <subcellularLocation>
        <location evidence="1">Cell membrane</location>
        <topology evidence="1">Single-pass membrane protein</topology>
    </subcellularLocation>
</comment>
<accession>A0A6M8T0Z1</accession>
<comment type="similarity">
    <text evidence="2">Belongs to the YajC family.</text>
</comment>
<evidence type="ECO:0000256" key="4">
    <source>
        <dbReference type="ARBA" id="ARBA00022448"/>
    </source>
</evidence>
<dbReference type="RefSeq" id="WP_173534178.1">
    <property type="nucleotide sequence ID" value="NZ_CP054143.1"/>
</dbReference>
<keyword evidence="13" id="KW-1185">Reference proteome</keyword>
<keyword evidence="7" id="KW-0653">Protein transport</keyword>
<evidence type="ECO:0000256" key="7">
    <source>
        <dbReference type="ARBA" id="ARBA00022927"/>
    </source>
</evidence>
<evidence type="ECO:0000256" key="1">
    <source>
        <dbReference type="ARBA" id="ARBA00004162"/>
    </source>
</evidence>
<dbReference type="Pfam" id="PF02699">
    <property type="entry name" value="YajC"/>
    <property type="match status" value="1"/>
</dbReference>
<feature type="transmembrane region" description="Helical" evidence="11">
    <location>
        <begin position="17"/>
        <end position="37"/>
    </location>
</feature>